<dbReference type="Proteomes" id="UP000190367">
    <property type="component" value="Unassembled WGS sequence"/>
</dbReference>
<dbReference type="EMBL" id="FUWZ01000005">
    <property type="protein sequence ID" value="SKA41645.1"/>
    <property type="molecule type" value="Genomic_DNA"/>
</dbReference>
<accession>A0A1T4TME4</accession>
<protein>
    <submittedName>
        <fullName evidence="1">Uncharacterized protein</fullName>
    </submittedName>
</protein>
<sequence>MANEFGLGIVIERNIQLNLPSVGFEEALEPHREDGHSFF</sequence>
<gene>
    <name evidence="1" type="ORF">SAMN04488128_105487</name>
</gene>
<proteinExistence type="predicted"/>
<reference evidence="2" key="1">
    <citation type="submission" date="2017-02" db="EMBL/GenBank/DDBJ databases">
        <authorList>
            <person name="Varghese N."/>
            <person name="Submissions S."/>
        </authorList>
    </citation>
    <scope>NUCLEOTIDE SEQUENCE [LARGE SCALE GENOMIC DNA]</scope>
    <source>
        <strain evidence="2">DSM 22224</strain>
    </source>
</reference>
<evidence type="ECO:0000313" key="1">
    <source>
        <dbReference type="EMBL" id="SKA41645.1"/>
    </source>
</evidence>
<evidence type="ECO:0000313" key="2">
    <source>
        <dbReference type="Proteomes" id="UP000190367"/>
    </source>
</evidence>
<name>A0A1T4TME4_9BACT</name>
<organism evidence="1 2">
    <name type="scientific">Chitinophaga eiseniae</name>
    <dbReference type="NCBI Taxonomy" id="634771"/>
    <lineage>
        <taxon>Bacteria</taxon>
        <taxon>Pseudomonadati</taxon>
        <taxon>Bacteroidota</taxon>
        <taxon>Chitinophagia</taxon>
        <taxon>Chitinophagales</taxon>
        <taxon>Chitinophagaceae</taxon>
        <taxon>Chitinophaga</taxon>
    </lineage>
</organism>
<keyword evidence="2" id="KW-1185">Reference proteome</keyword>
<dbReference type="AlphaFoldDB" id="A0A1T4TME4"/>
<dbReference type="STRING" id="634771.SAMN04488128_105487"/>